<dbReference type="InterPro" id="IPR006073">
    <property type="entry name" value="GTP-bd"/>
</dbReference>
<feature type="binding site" evidence="8">
    <location>
        <begin position="56"/>
        <end position="60"/>
    </location>
    <ligand>
        <name>GTP</name>
        <dbReference type="ChEBI" id="CHEBI:37565"/>
        <label>1</label>
    </ligand>
</feature>
<evidence type="ECO:0000259" key="12">
    <source>
        <dbReference type="PROSITE" id="PS51712"/>
    </source>
</evidence>
<dbReference type="Pfam" id="PF14714">
    <property type="entry name" value="KH_dom-like"/>
    <property type="match status" value="1"/>
</dbReference>
<feature type="binding site" evidence="8">
    <location>
        <begin position="291"/>
        <end position="294"/>
    </location>
    <ligand>
        <name>GTP</name>
        <dbReference type="ChEBI" id="CHEBI:37565"/>
        <label>2</label>
    </ligand>
</feature>
<dbReference type="PANTHER" id="PTHR43834">
    <property type="entry name" value="GTPASE DER"/>
    <property type="match status" value="1"/>
</dbReference>
<evidence type="ECO:0000313" key="14">
    <source>
        <dbReference type="Proteomes" id="UP000010116"/>
    </source>
</evidence>
<dbReference type="AlphaFoldDB" id="J4KT98"/>
<dbReference type="PROSITE" id="PS51712">
    <property type="entry name" value="G_ENGA"/>
    <property type="match status" value="1"/>
</dbReference>
<dbReference type="Proteomes" id="UP000010116">
    <property type="component" value="Unassembled WGS sequence"/>
</dbReference>
<gene>
    <name evidence="13" type="primary">engA</name>
    <name evidence="8" type="synonym">der</name>
    <name evidence="13" type="ORF">NT02SARS_1417</name>
</gene>
<evidence type="ECO:0000256" key="9">
    <source>
        <dbReference type="PROSITE-ProRule" id="PRU01049"/>
    </source>
</evidence>
<accession>J4KT98</accession>
<dbReference type="GO" id="GO:0042254">
    <property type="term" value="P:ribosome biogenesis"/>
    <property type="evidence" value="ECO:0007669"/>
    <property type="project" value="UniProtKB-KW"/>
</dbReference>
<proteinExistence type="inferred from homology"/>
<feature type="domain" description="EngA-type G" evidence="12">
    <location>
        <begin position="173"/>
        <end position="346"/>
    </location>
</feature>
<feature type="compositionally biased region" description="Basic residues" evidence="11">
    <location>
        <begin position="439"/>
        <end position="461"/>
    </location>
</feature>
<evidence type="ECO:0000256" key="10">
    <source>
        <dbReference type="RuleBase" id="RU004481"/>
    </source>
</evidence>
<feature type="binding site" evidence="8">
    <location>
        <begin position="226"/>
        <end position="230"/>
    </location>
    <ligand>
        <name>GTP</name>
        <dbReference type="ChEBI" id="CHEBI:37565"/>
        <label>2</label>
    </ligand>
</feature>
<evidence type="ECO:0000256" key="6">
    <source>
        <dbReference type="ARBA" id="ARBA00023134"/>
    </source>
</evidence>
<dbReference type="HAMAP" id="MF_00195">
    <property type="entry name" value="GTPase_Der"/>
    <property type="match status" value="1"/>
</dbReference>
<evidence type="ECO:0000256" key="4">
    <source>
        <dbReference type="ARBA" id="ARBA00022737"/>
    </source>
</evidence>
<organism evidence="13 14">
    <name type="scientific">SAR86 cluster bacterium SAR86B</name>
    <dbReference type="NCBI Taxonomy" id="1123867"/>
    <lineage>
        <taxon>Bacteria</taxon>
        <taxon>Pseudomonadati</taxon>
        <taxon>Pseudomonadota</taxon>
        <taxon>Gammaproteobacteria</taxon>
        <taxon>SAR86 cluster</taxon>
    </lineage>
</organism>
<dbReference type="Gene3D" id="3.30.300.20">
    <property type="match status" value="1"/>
</dbReference>
<keyword evidence="5 8" id="KW-0547">Nucleotide-binding</keyword>
<dbReference type="InterPro" id="IPR031166">
    <property type="entry name" value="G_ENGA"/>
</dbReference>
<keyword evidence="6 8" id="KW-0342">GTP-binding</keyword>
<dbReference type="SUPFAM" id="SSF52540">
    <property type="entry name" value="P-loop containing nucleoside triphosphate hydrolases"/>
    <property type="match status" value="2"/>
</dbReference>
<dbReference type="InterPro" id="IPR015946">
    <property type="entry name" value="KH_dom-like_a/b"/>
</dbReference>
<dbReference type="InterPro" id="IPR016484">
    <property type="entry name" value="GTPase_Der"/>
</dbReference>
<feature type="region of interest" description="Disordered" evidence="11">
    <location>
        <begin position="434"/>
        <end position="461"/>
    </location>
</feature>
<evidence type="ECO:0000256" key="3">
    <source>
        <dbReference type="ARBA" id="ARBA00022517"/>
    </source>
</evidence>
<protein>
    <recommendedName>
        <fullName evidence="2 8">GTPase Der</fullName>
    </recommendedName>
    <alternativeName>
        <fullName evidence="7 8">GTP-binding protein EngA</fullName>
    </alternativeName>
</protein>
<dbReference type="Gene3D" id="3.40.50.300">
    <property type="entry name" value="P-loop containing nucleotide triphosphate hydrolases"/>
    <property type="match status" value="2"/>
</dbReference>
<feature type="binding site" evidence="8">
    <location>
        <begin position="9"/>
        <end position="16"/>
    </location>
    <ligand>
        <name>GTP</name>
        <dbReference type="ChEBI" id="CHEBI:37565"/>
        <label>1</label>
    </ligand>
</feature>
<comment type="subunit">
    <text evidence="8">Associates with the 50S ribosomal subunit.</text>
</comment>
<dbReference type="InterPro" id="IPR032859">
    <property type="entry name" value="KH_dom-like"/>
</dbReference>
<feature type="binding site" evidence="8">
    <location>
        <begin position="179"/>
        <end position="186"/>
    </location>
    <ligand>
        <name>GTP</name>
        <dbReference type="ChEBI" id="CHEBI:37565"/>
        <label>2</label>
    </ligand>
</feature>
<dbReference type="PANTHER" id="PTHR43834:SF6">
    <property type="entry name" value="GTPASE DER"/>
    <property type="match status" value="1"/>
</dbReference>
<dbReference type="Pfam" id="PF01926">
    <property type="entry name" value="MMR_HSR1"/>
    <property type="match status" value="2"/>
</dbReference>
<evidence type="ECO:0000256" key="11">
    <source>
        <dbReference type="SAM" id="MobiDB-lite"/>
    </source>
</evidence>
<feature type="binding site" evidence="8">
    <location>
        <begin position="118"/>
        <end position="121"/>
    </location>
    <ligand>
        <name>GTP</name>
        <dbReference type="ChEBI" id="CHEBI:37565"/>
        <label>1</label>
    </ligand>
</feature>
<dbReference type="NCBIfam" id="TIGR03594">
    <property type="entry name" value="GTPase_EngA"/>
    <property type="match status" value="1"/>
</dbReference>
<dbReference type="InterPro" id="IPR027417">
    <property type="entry name" value="P-loop_NTPase"/>
</dbReference>
<evidence type="ECO:0000256" key="8">
    <source>
        <dbReference type="HAMAP-Rule" id="MF_00195"/>
    </source>
</evidence>
<dbReference type="PIRSF" id="PIRSF006485">
    <property type="entry name" value="GTP-binding_EngA"/>
    <property type="match status" value="1"/>
</dbReference>
<comment type="function">
    <text evidence="8 10">GTPase that plays an essential role in the late steps of ribosome biogenesis.</text>
</comment>
<dbReference type="InterPro" id="IPR005225">
    <property type="entry name" value="Small_GTP-bd"/>
</dbReference>
<evidence type="ECO:0000256" key="1">
    <source>
        <dbReference type="ARBA" id="ARBA00008279"/>
    </source>
</evidence>
<comment type="similarity">
    <text evidence="1 8 9 10">Belongs to the TRAFAC class TrmE-Era-EngA-EngB-Septin-like GTPase superfamily. EngA (Der) GTPase family.</text>
</comment>
<evidence type="ECO:0000256" key="5">
    <source>
        <dbReference type="ARBA" id="ARBA00022741"/>
    </source>
</evidence>
<evidence type="ECO:0000256" key="7">
    <source>
        <dbReference type="ARBA" id="ARBA00032345"/>
    </source>
</evidence>
<name>J4KT98_9GAMM</name>
<dbReference type="PRINTS" id="PR00326">
    <property type="entry name" value="GTP1OBG"/>
</dbReference>
<keyword evidence="4 10" id="KW-0677">Repeat</keyword>
<dbReference type="NCBIfam" id="TIGR00231">
    <property type="entry name" value="small_GTP"/>
    <property type="match status" value="2"/>
</dbReference>
<sequence length="461" mass="52206">MFTSIAILGRPNVGKSTLFNKLTNTRDAIVSDFSGLTKDRNYGYLKIGNISSLIVDTGGIDTSESIFTDKISEQAWFAAEEANLILFILDSSDELTNEDINILQKLRKLDKLFIPVLNKIDRKSDSSIKSDLQKRGLQNIYEISAEHSTNLNDLKKILKDSIPDSTNKELEGSKIAVLGRPNAGKSTLINKFVKEERMIVSEVAGTTIDSVQIPFKKNEKDYIFIDTAGIRKKYKQSTKVEYFSYIRAIHAANEADIILLLCDITEGLVDQDLKLINLLSETGKPILLAFNKTDLLSKSQIIDFKDSKKYQSKYISELTKIEISADKGRGLNKLLKTLDDLIARSQKKYTTSRLNKVLKNIINDKAPPSVNGKVIKIRYLHFAGTLPTTFIIHASQDKKIPQNFKRYLENSFKKSLNLSGVQLRLIFRKSENPYEGKKNKLTGRQVKKRQRLKKFIKKSKS</sequence>
<dbReference type="HOGENOM" id="CLU_016077_5_1_6"/>
<dbReference type="GO" id="GO:0005525">
    <property type="term" value="F:GTP binding"/>
    <property type="evidence" value="ECO:0007669"/>
    <property type="project" value="UniProtKB-UniRule"/>
</dbReference>
<reference evidence="13 14" key="1">
    <citation type="journal article" date="2012" name="ISME J.">
        <title>Genomic insights to SAR86, an abundant and uncultivated marine bacterial lineage.</title>
        <authorList>
            <person name="Dupont C.L."/>
            <person name="Rusch D.B."/>
            <person name="Yooseph S."/>
            <person name="Lombardo M.J."/>
            <person name="Richter R.A."/>
            <person name="Valas R."/>
            <person name="Novotny M."/>
            <person name="Yee-Greenbaum J."/>
            <person name="Selengut J.D."/>
            <person name="Haft D.H."/>
            <person name="Halpern A.L."/>
            <person name="Lasken R.S."/>
            <person name="Nealson K."/>
            <person name="Friedman R."/>
            <person name="Venter J.C."/>
        </authorList>
    </citation>
    <scope>NUCLEOTIDE SEQUENCE [LARGE SCALE GENOMIC DNA]</scope>
</reference>
<evidence type="ECO:0000313" key="13">
    <source>
        <dbReference type="EMBL" id="EJP74079.1"/>
    </source>
</evidence>
<dbReference type="EMBL" id="JH611161">
    <property type="protein sequence ID" value="EJP74079.1"/>
    <property type="molecule type" value="Genomic_DNA"/>
</dbReference>
<dbReference type="CDD" id="cd01894">
    <property type="entry name" value="EngA1"/>
    <property type="match status" value="1"/>
</dbReference>
<keyword evidence="3 8" id="KW-0690">Ribosome biogenesis</keyword>
<dbReference type="CDD" id="cd01895">
    <property type="entry name" value="EngA2"/>
    <property type="match status" value="1"/>
</dbReference>
<evidence type="ECO:0000256" key="2">
    <source>
        <dbReference type="ARBA" id="ARBA00020953"/>
    </source>
</evidence>
<dbReference type="GO" id="GO:0043022">
    <property type="term" value="F:ribosome binding"/>
    <property type="evidence" value="ECO:0007669"/>
    <property type="project" value="TreeGrafter"/>
</dbReference>